<accession>A0A2P2PFK3</accession>
<name>A0A2P2PFK3_RHIMU</name>
<proteinExistence type="predicted"/>
<dbReference type="AlphaFoldDB" id="A0A2P2PFK3"/>
<dbReference type="EMBL" id="GGEC01073031">
    <property type="protein sequence ID" value="MBX53515.1"/>
    <property type="molecule type" value="Transcribed_RNA"/>
</dbReference>
<organism evidence="1">
    <name type="scientific">Rhizophora mucronata</name>
    <name type="common">Asiatic mangrove</name>
    <dbReference type="NCBI Taxonomy" id="61149"/>
    <lineage>
        <taxon>Eukaryota</taxon>
        <taxon>Viridiplantae</taxon>
        <taxon>Streptophyta</taxon>
        <taxon>Embryophyta</taxon>
        <taxon>Tracheophyta</taxon>
        <taxon>Spermatophyta</taxon>
        <taxon>Magnoliopsida</taxon>
        <taxon>eudicotyledons</taxon>
        <taxon>Gunneridae</taxon>
        <taxon>Pentapetalae</taxon>
        <taxon>rosids</taxon>
        <taxon>fabids</taxon>
        <taxon>Malpighiales</taxon>
        <taxon>Rhizophoraceae</taxon>
        <taxon>Rhizophora</taxon>
    </lineage>
</organism>
<protein>
    <submittedName>
        <fullName evidence="1">Uncharacterized protein</fullName>
    </submittedName>
</protein>
<reference evidence="1" key="1">
    <citation type="submission" date="2018-02" db="EMBL/GenBank/DDBJ databases">
        <title>Rhizophora mucronata_Transcriptome.</title>
        <authorList>
            <person name="Meera S.P."/>
            <person name="Sreeshan A."/>
            <person name="Augustine A."/>
        </authorList>
    </citation>
    <scope>NUCLEOTIDE SEQUENCE</scope>
    <source>
        <tissue evidence="1">Leaf</tissue>
    </source>
</reference>
<sequence>MGFPRNCSGQRGCCRANWHEKVWIHGIRDT</sequence>
<evidence type="ECO:0000313" key="1">
    <source>
        <dbReference type="EMBL" id="MBX53515.1"/>
    </source>
</evidence>